<dbReference type="Gene3D" id="2.60.120.330">
    <property type="entry name" value="B-lactam Antibiotic, Isopenicillin N Synthase, Chain"/>
    <property type="match status" value="1"/>
</dbReference>
<name>X5CHR7_PINTB</name>
<dbReference type="AlphaFoldDB" id="X5CHR7"/>
<proteinExistence type="evidence at transcript level"/>
<dbReference type="FunFam" id="2.60.120.330:FF:000079">
    <property type="entry name" value="Protein SRG1"/>
    <property type="match status" value="1"/>
</dbReference>
<feature type="domain" description="Fe2OG dioxygenase" evidence="5">
    <location>
        <begin position="223"/>
        <end position="323"/>
    </location>
</feature>
<accession>X5CHR7</accession>
<dbReference type="PANTHER" id="PTHR47991">
    <property type="entry name" value="OXOGLUTARATE/IRON-DEPENDENT DIOXYGENASE"/>
    <property type="match status" value="1"/>
</dbReference>
<evidence type="ECO:0000256" key="1">
    <source>
        <dbReference type="ARBA" id="ARBA00008056"/>
    </source>
</evidence>
<dbReference type="Pfam" id="PF14226">
    <property type="entry name" value="DIOX_N"/>
    <property type="match status" value="1"/>
</dbReference>
<evidence type="ECO:0000313" key="6">
    <source>
        <dbReference type="EMBL" id="AHW42456.1"/>
    </source>
</evidence>
<dbReference type="InterPro" id="IPR026992">
    <property type="entry name" value="DIOX_N"/>
</dbReference>
<keyword evidence="4" id="KW-0560">Oxidoreductase</keyword>
<dbReference type="InterPro" id="IPR005123">
    <property type="entry name" value="Oxoglu/Fe-dep_dioxygenase_dom"/>
</dbReference>
<dbReference type="EMBL" id="KJ158972">
    <property type="protein sequence ID" value="AHW42456.1"/>
    <property type="molecule type" value="mRNA"/>
</dbReference>
<dbReference type="GO" id="GO:0016491">
    <property type="term" value="F:oxidoreductase activity"/>
    <property type="evidence" value="ECO:0007669"/>
    <property type="project" value="UniProtKB-KW"/>
</dbReference>
<sequence length="378" mass="42633">MAAVDANPFVNPNGGKVIPVESAQELVKNHVHPNAAEAVPRRYIRPQEERPTVSLLASSEFSIPVIDMKKLIILQGQEDQRKQEMERLSDACQEWGFFQIVNHGIPHSLIDEIKAVAKNFFNLPLEEKQKSAPQGGDPQGYGQLFVTSEDQTLDWGDLLALSLKPNQIKNLALWPTVPTNFRDTVERYALEVERVAQEVLSLFAENLHLEDADSFKNVFGSEPMNLMRMNFYPACPRPDLVLGLSPHADGGGVTLLLQDDETVGLHVRKNNQWIPVEPIPYAFVINIGDLMEVMTNGKYRSIEHRAVTNKERARLSIANFYNASVDAEVAPSAKLVDEHHPCLYRQFIHKDYILYHLSKPLKGKRHLAEFAKLDISNT</sequence>
<dbReference type="GO" id="GO:0046872">
    <property type="term" value="F:metal ion binding"/>
    <property type="evidence" value="ECO:0007669"/>
    <property type="project" value="UniProtKB-KW"/>
</dbReference>
<evidence type="ECO:0000256" key="3">
    <source>
        <dbReference type="ARBA" id="ARBA00023004"/>
    </source>
</evidence>
<dbReference type="PROSITE" id="PS51471">
    <property type="entry name" value="FE2OG_OXY"/>
    <property type="match status" value="1"/>
</dbReference>
<dbReference type="InterPro" id="IPR050295">
    <property type="entry name" value="Plant_2OG-oxidoreductases"/>
</dbReference>
<keyword evidence="3 4" id="KW-0408">Iron</keyword>
<dbReference type="SUPFAM" id="SSF51197">
    <property type="entry name" value="Clavaminate synthase-like"/>
    <property type="match status" value="1"/>
</dbReference>
<dbReference type="Pfam" id="PF03171">
    <property type="entry name" value="2OG-FeII_Oxy"/>
    <property type="match status" value="1"/>
</dbReference>
<evidence type="ECO:0000256" key="4">
    <source>
        <dbReference type="RuleBase" id="RU003682"/>
    </source>
</evidence>
<dbReference type="InterPro" id="IPR044861">
    <property type="entry name" value="IPNS-like_FE2OG_OXY"/>
</dbReference>
<comment type="similarity">
    <text evidence="1 4">Belongs to the iron/ascorbate-dependent oxidoreductase family.</text>
</comment>
<reference evidence="6" key="1">
    <citation type="submission" date="2014-01" db="EMBL/GenBank/DDBJ databases">
        <title>Isolation and expression analysis of gibberellin metabolism genes in developing male and female cones of Pinus tabuliformis.</title>
        <authorList>
            <person name="Niu S."/>
            <person name="Li W."/>
            <person name="Chen X."/>
        </authorList>
    </citation>
    <scope>NUCLEOTIDE SEQUENCE</scope>
</reference>
<evidence type="ECO:0000259" key="5">
    <source>
        <dbReference type="PROSITE" id="PS51471"/>
    </source>
</evidence>
<organism evidence="6">
    <name type="scientific">Pinus tabuliformis</name>
    <name type="common">Chinese red pine</name>
    <name type="synonym">Pinus leucosperma</name>
    <dbReference type="NCBI Taxonomy" id="88731"/>
    <lineage>
        <taxon>Eukaryota</taxon>
        <taxon>Viridiplantae</taxon>
        <taxon>Streptophyta</taxon>
        <taxon>Embryophyta</taxon>
        <taxon>Tracheophyta</taxon>
        <taxon>Spermatophyta</taxon>
        <taxon>Pinopsida</taxon>
        <taxon>Pinidae</taxon>
        <taxon>Conifers I</taxon>
        <taxon>Pinales</taxon>
        <taxon>Pinaceae</taxon>
        <taxon>Pinus</taxon>
        <taxon>Pinus subgen. Pinus</taxon>
    </lineage>
</organism>
<dbReference type="InterPro" id="IPR027443">
    <property type="entry name" value="IPNS-like_sf"/>
</dbReference>
<protein>
    <submittedName>
        <fullName evidence="6">GA2ox6</fullName>
    </submittedName>
</protein>
<evidence type="ECO:0000256" key="2">
    <source>
        <dbReference type="ARBA" id="ARBA00022723"/>
    </source>
</evidence>
<keyword evidence="2 4" id="KW-0479">Metal-binding</keyword>